<dbReference type="Proteomes" id="UP001454036">
    <property type="component" value="Unassembled WGS sequence"/>
</dbReference>
<accession>A0AAV3RMP8</accession>
<name>A0AAV3RMP8_LITER</name>
<keyword evidence="2" id="KW-1185">Reference proteome</keyword>
<reference evidence="1 2" key="1">
    <citation type="submission" date="2024-01" db="EMBL/GenBank/DDBJ databases">
        <title>The complete chloroplast genome sequence of Lithospermum erythrorhizon: insights into the phylogenetic relationship among Boraginaceae species and the maternal lineages of purple gromwells.</title>
        <authorList>
            <person name="Okada T."/>
            <person name="Watanabe K."/>
        </authorList>
    </citation>
    <scope>NUCLEOTIDE SEQUENCE [LARGE SCALE GENOMIC DNA]</scope>
</reference>
<proteinExistence type="predicted"/>
<sequence length="86" mass="9731">MEDEAKGTLLEGFWLLQVACYHIGHDLNKCKRRRVEGEYISREEDRVAGQCLTNCLSETTAKFAPNLVVVAGIYSNMHGRKSSKAW</sequence>
<protein>
    <submittedName>
        <fullName evidence="1">Uncharacterized protein</fullName>
    </submittedName>
</protein>
<organism evidence="1 2">
    <name type="scientific">Lithospermum erythrorhizon</name>
    <name type="common">Purple gromwell</name>
    <name type="synonym">Lithospermum officinale var. erythrorhizon</name>
    <dbReference type="NCBI Taxonomy" id="34254"/>
    <lineage>
        <taxon>Eukaryota</taxon>
        <taxon>Viridiplantae</taxon>
        <taxon>Streptophyta</taxon>
        <taxon>Embryophyta</taxon>
        <taxon>Tracheophyta</taxon>
        <taxon>Spermatophyta</taxon>
        <taxon>Magnoliopsida</taxon>
        <taxon>eudicotyledons</taxon>
        <taxon>Gunneridae</taxon>
        <taxon>Pentapetalae</taxon>
        <taxon>asterids</taxon>
        <taxon>lamiids</taxon>
        <taxon>Boraginales</taxon>
        <taxon>Boraginaceae</taxon>
        <taxon>Boraginoideae</taxon>
        <taxon>Lithospermeae</taxon>
        <taxon>Lithospermum</taxon>
    </lineage>
</organism>
<dbReference type="EMBL" id="BAABME010010019">
    <property type="protein sequence ID" value="GAA0176238.1"/>
    <property type="molecule type" value="Genomic_DNA"/>
</dbReference>
<comment type="caution">
    <text evidence="1">The sequence shown here is derived from an EMBL/GenBank/DDBJ whole genome shotgun (WGS) entry which is preliminary data.</text>
</comment>
<evidence type="ECO:0000313" key="1">
    <source>
        <dbReference type="EMBL" id="GAA0176238.1"/>
    </source>
</evidence>
<dbReference type="AlphaFoldDB" id="A0AAV3RMP8"/>
<gene>
    <name evidence="1" type="ORF">LIER_29267</name>
</gene>
<evidence type="ECO:0000313" key="2">
    <source>
        <dbReference type="Proteomes" id="UP001454036"/>
    </source>
</evidence>